<dbReference type="RefSeq" id="WP_320507154.1">
    <property type="nucleotide sequence ID" value="NZ_JAXCLW010000001.1"/>
</dbReference>
<dbReference type="Proteomes" id="UP001279642">
    <property type="component" value="Unassembled WGS sequence"/>
</dbReference>
<proteinExistence type="inferred from homology"/>
<name>A0ABU5E732_9PROT</name>
<feature type="transmembrane region" description="Helical" evidence="8">
    <location>
        <begin position="243"/>
        <end position="260"/>
    </location>
</feature>
<dbReference type="Pfam" id="PF03591">
    <property type="entry name" value="AzlC"/>
    <property type="match status" value="1"/>
</dbReference>
<dbReference type="EMBL" id="JAXCLW010000001">
    <property type="protein sequence ID" value="MDY0882122.1"/>
    <property type="molecule type" value="Genomic_DNA"/>
</dbReference>
<evidence type="ECO:0000256" key="8">
    <source>
        <dbReference type="SAM" id="Phobius"/>
    </source>
</evidence>
<keyword evidence="6 8" id="KW-1133">Transmembrane helix</keyword>
<keyword evidence="3" id="KW-0813">Transport</keyword>
<gene>
    <name evidence="9" type="ORF">SMD27_04650</name>
</gene>
<evidence type="ECO:0000313" key="10">
    <source>
        <dbReference type="Proteomes" id="UP001279642"/>
    </source>
</evidence>
<evidence type="ECO:0000256" key="6">
    <source>
        <dbReference type="ARBA" id="ARBA00022989"/>
    </source>
</evidence>
<feature type="transmembrane region" description="Helical" evidence="8">
    <location>
        <begin position="91"/>
        <end position="113"/>
    </location>
</feature>
<dbReference type="PANTHER" id="PTHR34979:SF1">
    <property type="entry name" value="INNER MEMBRANE PROTEIN YGAZ"/>
    <property type="match status" value="1"/>
</dbReference>
<organism evidence="9 10">
    <name type="scientific">Dongia soli</name>
    <dbReference type="NCBI Taxonomy" id="600628"/>
    <lineage>
        <taxon>Bacteria</taxon>
        <taxon>Pseudomonadati</taxon>
        <taxon>Pseudomonadota</taxon>
        <taxon>Alphaproteobacteria</taxon>
        <taxon>Rhodospirillales</taxon>
        <taxon>Dongiaceae</taxon>
        <taxon>Dongia</taxon>
    </lineage>
</organism>
<feature type="transmembrane region" description="Helical" evidence="8">
    <location>
        <begin position="193"/>
        <end position="212"/>
    </location>
</feature>
<evidence type="ECO:0000256" key="7">
    <source>
        <dbReference type="ARBA" id="ARBA00023136"/>
    </source>
</evidence>
<feature type="transmembrane region" description="Helical" evidence="8">
    <location>
        <begin position="133"/>
        <end position="151"/>
    </location>
</feature>
<evidence type="ECO:0000256" key="1">
    <source>
        <dbReference type="ARBA" id="ARBA00004651"/>
    </source>
</evidence>
<comment type="subcellular location">
    <subcellularLocation>
        <location evidence="1">Cell membrane</location>
        <topology evidence="1">Multi-pass membrane protein</topology>
    </subcellularLocation>
</comment>
<feature type="transmembrane region" description="Helical" evidence="8">
    <location>
        <begin position="40"/>
        <end position="62"/>
    </location>
</feature>
<feature type="transmembrane region" description="Helical" evidence="8">
    <location>
        <begin position="219"/>
        <end position="237"/>
    </location>
</feature>
<evidence type="ECO:0000313" key="9">
    <source>
        <dbReference type="EMBL" id="MDY0882122.1"/>
    </source>
</evidence>
<feature type="transmembrane region" description="Helical" evidence="8">
    <location>
        <begin position="163"/>
        <end position="187"/>
    </location>
</feature>
<keyword evidence="5 8" id="KW-0812">Transmembrane</keyword>
<accession>A0ABU5E732</accession>
<keyword evidence="10" id="KW-1185">Reference proteome</keyword>
<comment type="similarity">
    <text evidence="2">Belongs to the AzlC family.</text>
</comment>
<keyword evidence="7 8" id="KW-0472">Membrane</keyword>
<evidence type="ECO:0000256" key="3">
    <source>
        <dbReference type="ARBA" id="ARBA00022448"/>
    </source>
</evidence>
<evidence type="ECO:0000256" key="5">
    <source>
        <dbReference type="ARBA" id="ARBA00022692"/>
    </source>
</evidence>
<sequence>MMPANRVTFTTLVTFADPMNKPARYSEDFGSIAAARRQGALAALAMPAVVLGASYLGFGAFVRQSGLTLPQGVVSSATGWALPGQIALIEIYAVGGTLVNAALAVILTNARLLPMVASLMPVLRAGEAGPPRLRHYLIAHLIAITGFAIAMQRAPQMLPEQRLPFYQGFAITLWLTTLTATMFGFFLAGMVPLYVTLGFVFLNPLYFMLVFIADLKHRLRALALILGALLGPALHLIDPEWGLLATGLIGGTAAFLIDNARRRRSHGWRR</sequence>
<keyword evidence="4" id="KW-1003">Cell membrane</keyword>
<dbReference type="InterPro" id="IPR011606">
    <property type="entry name" value="Brnchd-chn_aa_trnsp_permease"/>
</dbReference>
<reference evidence="9 10" key="1">
    <citation type="journal article" date="2016" name="Antonie Van Leeuwenhoek">
        <title>Dongia soli sp. nov., isolated from soil from Dokdo, Korea.</title>
        <authorList>
            <person name="Kim D.U."/>
            <person name="Lee H."/>
            <person name="Kim H."/>
            <person name="Kim S.G."/>
            <person name="Ka J.O."/>
        </authorList>
    </citation>
    <scope>NUCLEOTIDE SEQUENCE [LARGE SCALE GENOMIC DNA]</scope>
    <source>
        <strain evidence="9 10">D78</strain>
    </source>
</reference>
<protein>
    <submittedName>
        <fullName evidence="9">AzlC family ABC transporter permease</fullName>
    </submittedName>
</protein>
<dbReference type="PANTHER" id="PTHR34979">
    <property type="entry name" value="INNER MEMBRANE PROTEIN YGAZ"/>
    <property type="match status" value="1"/>
</dbReference>
<evidence type="ECO:0000256" key="2">
    <source>
        <dbReference type="ARBA" id="ARBA00010735"/>
    </source>
</evidence>
<evidence type="ECO:0000256" key="4">
    <source>
        <dbReference type="ARBA" id="ARBA00022475"/>
    </source>
</evidence>
<comment type="caution">
    <text evidence="9">The sequence shown here is derived from an EMBL/GenBank/DDBJ whole genome shotgun (WGS) entry which is preliminary data.</text>
</comment>